<accession>A0A5R9G2Z2</accession>
<dbReference type="SUPFAM" id="SSF54593">
    <property type="entry name" value="Glyoxalase/Bleomycin resistance protein/Dihydroxybiphenyl dioxygenase"/>
    <property type="match status" value="1"/>
</dbReference>
<dbReference type="Gene3D" id="3.30.720.100">
    <property type="match status" value="1"/>
</dbReference>
<dbReference type="PANTHER" id="PTHR33990:SF4">
    <property type="entry name" value="PHNB-LIKE DOMAIN-CONTAINING PROTEIN"/>
    <property type="match status" value="1"/>
</dbReference>
<evidence type="ECO:0000313" key="2">
    <source>
        <dbReference type="EMBL" id="TLS50717.1"/>
    </source>
</evidence>
<proteinExistence type="predicted"/>
<dbReference type="PIRSF" id="PIRSF021700">
    <property type="entry name" value="3_dmu_93_MTrfase"/>
    <property type="match status" value="1"/>
</dbReference>
<name>A0A5R9G2Z2_9BACL</name>
<evidence type="ECO:0000259" key="1">
    <source>
        <dbReference type="Pfam" id="PF06983"/>
    </source>
</evidence>
<dbReference type="Proteomes" id="UP000309676">
    <property type="component" value="Unassembled WGS sequence"/>
</dbReference>
<gene>
    <name evidence="2" type="ORF">FE782_18625</name>
</gene>
<dbReference type="CDD" id="cd06588">
    <property type="entry name" value="PhnB_like"/>
    <property type="match status" value="1"/>
</dbReference>
<reference evidence="2 3" key="1">
    <citation type="submission" date="2019-05" db="EMBL/GenBank/DDBJ databases">
        <authorList>
            <person name="Narsing Rao M.P."/>
            <person name="Li W.J."/>
        </authorList>
    </citation>
    <scope>NUCLEOTIDE SEQUENCE [LARGE SCALE GENOMIC DNA]</scope>
    <source>
        <strain evidence="2 3">SYSU_K30003</strain>
    </source>
</reference>
<dbReference type="PANTHER" id="PTHR33990">
    <property type="entry name" value="PROTEIN YJDN-RELATED"/>
    <property type="match status" value="1"/>
</dbReference>
<dbReference type="AlphaFoldDB" id="A0A5R9G2Z2"/>
<dbReference type="InterPro" id="IPR029068">
    <property type="entry name" value="Glyas_Bleomycin-R_OHBP_Dase"/>
</dbReference>
<organism evidence="2 3">
    <name type="scientific">Paenibacillus antri</name>
    <dbReference type="NCBI Taxonomy" id="2582848"/>
    <lineage>
        <taxon>Bacteria</taxon>
        <taxon>Bacillati</taxon>
        <taxon>Bacillota</taxon>
        <taxon>Bacilli</taxon>
        <taxon>Bacillales</taxon>
        <taxon>Paenibacillaceae</taxon>
        <taxon>Paenibacillus</taxon>
    </lineage>
</organism>
<sequence>MTIMTTVTPKISTFLMFTGQAEEAMNYYVSLFDDSEIRAVHRFGPNEAGPEGSVMHATFALKGQTFMCIDSVAQHAFTFTPSISLFVECDSEAEIDRLYASLTDGGAALMPLSPTPVSAKFGWVQDRYGVSWQLNLAK</sequence>
<keyword evidence="3" id="KW-1185">Reference proteome</keyword>
<dbReference type="OrthoDB" id="9806473at2"/>
<feature type="domain" description="PhnB-like" evidence="1">
    <location>
        <begin position="10"/>
        <end position="134"/>
    </location>
</feature>
<protein>
    <submittedName>
        <fullName evidence="2">VOC family protein</fullName>
    </submittedName>
</protein>
<comment type="caution">
    <text evidence="2">The sequence shown here is derived from an EMBL/GenBank/DDBJ whole genome shotgun (WGS) entry which is preliminary data.</text>
</comment>
<dbReference type="Gene3D" id="3.30.720.110">
    <property type="match status" value="1"/>
</dbReference>
<dbReference type="InterPro" id="IPR009725">
    <property type="entry name" value="3_dmu_93_MTrfase"/>
</dbReference>
<dbReference type="InterPro" id="IPR028973">
    <property type="entry name" value="PhnB-like"/>
</dbReference>
<dbReference type="Pfam" id="PF06983">
    <property type="entry name" value="3-dmu-9_3-mt"/>
    <property type="match status" value="1"/>
</dbReference>
<evidence type="ECO:0000313" key="3">
    <source>
        <dbReference type="Proteomes" id="UP000309676"/>
    </source>
</evidence>
<dbReference type="EMBL" id="VCIW01000013">
    <property type="protein sequence ID" value="TLS50717.1"/>
    <property type="molecule type" value="Genomic_DNA"/>
</dbReference>